<feature type="region of interest" description="Disordered" evidence="1">
    <location>
        <begin position="263"/>
        <end position="289"/>
    </location>
</feature>
<comment type="caution">
    <text evidence="4">The sequence shown here is derived from an EMBL/GenBank/DDBJ whole genome shotgun (WGS) entry which is preliminary data.</text>
</comment>
<dbReference type="InterPro" id="IPR009105">
    <property type="entry name" value="Colicin_E3_ribonuclease"/>
</dbReference>
<dbReference type="SUPFAM" id="SSF63840">
    <property type="entry name" value="Ribonuclease domain of colicin E3"/>
    <property type="match status" value="1"/>
</dbReference>
<dbReference type="InterPro" id="IPR036725">
    <property type="entry name" value="ColE3_ribonuclease_sf"/>
</dbReference>
<evidence type="ECO:0000259" key="3">
    <source>
        <dbReference type="Pfam" id="PF09000"/>
    </source>
</evidence>
<evidence type="ECO:0000313" key="4">
    <source>
        <dbReference type="EMBL" id="MDA2811048.1"/>
    </source>
</evidence>
<feature type="compositionally biased region" description="Acidic residues" evidence="1">
    <location>
        <begin position="71"/>
        <end position="111"/>
    </location>
</feature>
<feature type="region of interest" description="Disordered" evidence="1">
    <location>
        <begin position="359"/>
        <end position="394"/>
    </location>
</feature>
<keyword evidence="2" id="KW-1133">Transmembrane helix</keyword>
<dbReference type="RefSeq" id="WP_270685510.1">
    <property type="nucleotide sequence ID" value="NZ_JAQFWQ010000023.1"/>
</dbReference>
<feature type="transmembrane region" description="Helical" evidence="2">
    <location>
        <begin position="12"/>
        <end position="32"/>
    </location>
</feature>
<reference evidence="4 5" key="1">
    <citation type="submission" date="2023-01" db="EMBL/GenBank/DDBJ databases">
        <title>Draft genome sequence of Nocardiopsis sp. RSe5-2 isolated from halophytes.</title>
        <authorList>
            <person name="Duangmal K."/>
            <person name="Chantavorakit T."/>
        </authorList>
    </citation>
    <scope>NUCLEOTIDE SEQUENCE [LARGE SCALE GENOMIC DNA]</scope>
    <source>
        <strain evidence="4 5">RSe5-2</strain>
    </source>
</reference>
<organism evidence="4 5">
    <name type="scientific">Nocardiopsis endophytica</name>
    <dbReference type="NCBI Taxonomy" id="3018445"/>
    <lineage>
        <taxon>Bacteria</taxon>
        <taxon>Bacillati</taxon>
        <taxon>Actinomycetota</taxon>
        <taxon>Actinomycetes</taxon>
        <taxon>Streptosporangiales</taxon>
        <taxon>Nocardiopsidaceae</taxon>
        <taxon>Nocardiopsis</taxon>
    </lineage>
</organism>
<feature type="compositionally biased region" description="Basic and acidic residues" evidence="1">
    <location>
        <begin position="361"/>
        <end position="374"/>
    </location>
</feature>
<gene>
    <name evidence="4" type="ORF">O4J56_10410</name>
</gene>
<proteinExistence type="predicted"/>
<dbReference type="Proteomes" id="UP001527866">
    <property type="component" value="Unassembled WGS sequence"/>
</dbReference>
<dbReference type="Pfam" id="PF09000">
    <property type="entry name" value="Cytotoxic"/>
    <property type="match status" value="1"/>
</dbReference>
<feature type="region of interest" description="Disordered" evidence="1">
    <location>
        <begin position="304"/>
        <end position="345"/>
    </location>
</feature>
<dbReference type="Gene3D" id="3.10.380.10">
    <property type="entry name" value="Colicin E3-like ribonuclease domain"/>
    <property type="match status" value="1"/>
</dbReference>
<feature type="compositionally biased region" description="Gly residues" evidence="1">
    <location>
        <begin position="57"/>
        <end position="68"/>
    </location>
</feature>
<feature type="region of interest" description="Disordered" evidence="1">
    <location>
        <begin position="54"/>
        <end position="111"/>
    </location>
</feature>
<name>A0ABT4U274_9ACTN</name>
<feature type="compositionally biased region" description="Polar residues" evidence="1">
    <location>
        <begin position="379"/>
        <end position="394"/>
    </location>
</feature>
<sequence length="394" mass="41865">MWRADHGGFKVEYGALILLVATIVVAVFAFGLPTRTQEFYIAALCRIDPERQDCEQFGGGPGSGGEGSADGSDDGSADDGSADDEGSGDEEGSDGEEESGGDEEGSADEEDGWDPALAEALYDAEQELDDAEQELADVDDPWDELLDVVADIIGYNDAKACLTEGDLVACLWTVVGFSPWGKGAKLVKNIPKITKLWNRWRKAKKLKNTRKAKVAEAQRKYDDAYSACEELADAAVDGATSGRLHPVTATVVGGTLVLEPAAEQPADGTPATGLVPIDPSPAPLPRSGSAPVAEAGFFVPAGKKDKKPSACSFHPAPSSLSAFPNAKKAKAKTSVQGGGKKRARWKDDKGNIYEWDYQHGTVEKYNKRGKHQGEYDATTGEQTKPPDSTRSVEP</sequence>
<keyword evidence="2" id="KW-0472">Membrane</keyword>
<evidence type="ECO:0000313" key="5">
    <source>
        <dbReference type="Proteomes" id="UP001527866"/>
    </source>
</evidence>
<feature type="domain" description="Colicin E3-like ribonuclease" evidence="3">
    <location>
        <begin position="314"/>
        <end position="393"/>
    </location>
</feature>
<accession>A0ABT4U274</accession>
<keyword evidence="5" id="KW-1185">Reference proteome</keyword>
<dbReference type="EMBL" id="JAQFWQ010000023">
    <property type="protein sequence ID" value="MDA2811048.1"/>
    <property type="molecule type" value="Genomic_DNA"/>
</dbReference>
<evidence type="ECO:0000256" key="2">
    <source>
        <dbReference type="SAM" id="Phobius"/>
    </source>
</evidence>
<protein>
    <submittedName>
        <fullName evidence="4">Colicin E3/pyocin S6 family cytotoxin</fullName>
    </submittedName>
</protein>
<keyword evidence="2" id="KW-0812">Transmembrane</keyword>
<evidence type="ECO:0000256" key="1">
    <source>
        <dbReference type="SAM" id="MobiDB-lite"/>
    </source>
</evidence>